<dbReference type="PROSITE" id="PS52019">
    <property type="entry name" value="PKS_MFAS_DH"/>
    <property type="match status" value="1"/>
</dbReference>
<organism evidence="14 15">
    <name type="scientific">Chaetomium strumarium</name>
    <dbReference type="NCBI Taxonomy" id="1170767"/>
    <lineage>
        <taxon>Eukaryota</taxon>
        <taxon>Fungi</taxon>
        <taxon>Dikarya</taxon>
        <taxon>Ascomycota</taxon>
        <taxon>Pezizomycotina</taxon>
        <taxon>Sordariomycetes</taxon>
        <taxon>Sordariomycetidae</taxon>
        <taxon>Sordariales</taxon>
        <taxon>Chaetomiaceae</taxon>
        <taxon>Chaetomium</taxon>
    </lineage>
</organism>
<dbReference type="GeneID" id="87885352"/>
<evidence type="ECO:0000256" key="5">
    <source>
        <dbReference type="ARBA" id="ARBA00022679"/>
    </source>
</evidence>
<feature type="domain" description="Carrier" evidence="11">
    <location>
        <begin position="3611"/>
        <end position="3690"/>
    </location>
</feature>
<feature type="region of interest" description="N-terminal hotdog fold" evidence="9">
    <location>
        <begin position="933"/>
        <end position="1088"/>
    </location>
</feature>
<dbReference type="Proteomes" id="UP001273166">
    <property type="component" value="Unassembled WGS sequence"/>
</dbReference>
<evidence type="ECO:0000256" key="1">
    <source>
        <dbReference type="ARBA" id="ARBA00022450"/>
    </source>
</evidence>
<dbReference type="Gene3D" id="3.40.50.12780">
    <property type="entry name" value="N-terminal domain of ligase-like"/>
    <property type="match status" value="2"/>
</dbReference>
<dbReference type="Gene3D" id="3.40.50.720">
    <property type="entry name" value="NAD(P)-binding Rossmann-like Domain"/>
    <property type="match status" value="3"/>
</dbReference>
<dbReference type="Pfam" id="PF00550">
    <property type="entry name" value="PP-binding"/>
    <property type="match status" value="1"/>
</dbReference>
<gene>
    <name evidence="14" type="ORF">B0T15DRAFT_488558</name>
</gene>
<dbReference type="SMART" id="SM00823">
    <property type="entry name" value="PKS_PP"/>
    <property type="match status" value="2"/>
</dbReference>
<keyword evidence="2" id="KW-0597">Phosphoprotein</keyword>
<dbReference type="InterPro" id="IPR009081">
    <property type="entry name" value="PP-bd_ACP"/>
</dbReference>
<dbReference type="PANTHER" id="PTHR43775:SF20">
    <property type="entry name" value="HYBRID PKS-NRPS SYNTHETASE APDA"/>
    <property type="match status" value="1"/>
</dbReference>
<dbReference type="PROSITE" id="PS00455">
    <property type="entry name" value="AMP_BINDING"/>
    <property type="match status" value="1"/>
</dbReference>
<dbReference type="InterPro" id="IPR023213">
    <property type="entry name" value="CAT-like_dom_sf"/>
</dbReference>
<dbReference type="Pfam" id="PF00109">
    <property type="entry name" value="ketoacyl-synt"/>
    <property type="match status" value="1"/>
</dbReference>
<dbReference type="PROSITE" id="PS00606">
    <property type="entry name" value="KS3_1"/>
    <property type="match status" value="1"/>
</dbReference>
<reference evidence="14" key="1">
    <citation type="journal article" date="2023" name="Mol. Phylogenet. Evol.">
        <title>Genome-scale phylogeny and comparative genomics of the fungal order Sordariales.</title>
        <authorList>
            <person name="Hensen N."/>
            <person name="Bonometti L."/>
            <person name="Westerberg I."/>
            <person name="Brannstrom I.O."/>
            <person name="Guillou S."/>
            <person name="Cros-Aarteil S."/>
            <person name="Calhoun S."/>
            <person name="Haridas S."/>
            <person name="Kuo A."/>
            <person name="Mondo S."/>
            <person name="Pangilinan J."/>
            <person name="Riley R."/>
            <person name="LaButti K."/>
            <person name="Andreopoulos B."/>
            <person name="Lipzen A."/>
            <person name="Chen C."/>
            <person name="Yan M."/>
            <person name="Daum C."/>
            <person name="Ng V."/>
            <person name="Clum A."/>
            <person name="Steindorff A."/>
            <person name="Ohm R.A."/>
            <person name="Martin F."/>
            <person name="Silar P."/>
            <person name="Natvig D.O."/>
            <person name="Lalanne C."/>
            <person name="Gautier V."/>
            <person name="Ament-Velasquez S.L."/>
            <person name="Kruys A."/>
            <person name="Hutchinson M.I."/>
            <person name="Powell A.J."/>
            <person name="Barry K."/>
            <person name="Miller A.N."/>
            <person name="Grigoriev I.V."/>
            <person name="Debuchy R."/>
            <person name="Gladieux P."/>
            <person name="Hiltunen Thoren M."/>
            <person name="Johannesson H."/>
        </authorList>
    </citation>
    <scope>NUCLEOTIDE SEQUENCE</scope>
    <source>
        <strain evidence="14">CBS 333.67</strain>
    </source>
</reference>
<dbReference type="SUPFAM" id="SSF53335">
    <property type="entry name" value="S-adenosyl-L-methionine-dependent methyltransferases"/>
    <property type="match status" value="1"/>
</dbReference>
<dbReference type="InterPro" id="IPR013120">
    <property type="entry name" value="FAR_NAD-bd"/>
</dbReference>
<dbReference type="Pfam" id="PF02801">
    <property type="entry name" value="Ketoacyl-synt_C"/>
    <property type="match status" value="1"/>
</dbReference>
<dbReference type="InterPro" id="IPR020845">
    <property type="entry name" value="AMP-binding_CS"/>
</dbReference>
<dbReference type="SMART" id="SM00826">
    <property type="entry name" value="PKS_DH"/>
    <property type="match status" value="1"/>
</dbReference>
<dbReference type="InterPro" id="IPR042099">
    <property type="entry name" value="ANL_N_sf"/>
</dbReference>
<feature type="compositionally biased region" description="Low complexity" evidence="10">
    <location>
        <begin position="2579"/>
        <end position="2592"/>
    </location>
</feature>
<dbReference type="InterPro" id="IPR049900">
    <property type="entry name" value="PKS_mFAS_DH"/>
</dbReference>
<dbReference type="Pfam" id="PF14765">
    <property type="entry name" value="PS-DH"/>
    <property type="match status" value="1"/>
</dbReference>
<keyword evidence="15" id="KW-1185">Reference proteome</keyword>
<dbReference type="InterPro" id="IPR016035">
    <property type="entry name" value="Acyl_Trfase/lysoPLipase"/>
</dbReference>
<dbReference type="GO" id="GO:0016874">
    <property type="term" value="F:ligase activity"/>
    <property type="evidence" value="ECO:0007669"/>
    <property type="project" value="UniProtKB-KW"/>
</dbReference>
<dbReference type="InterPro" id="IPR057326">
    <property type="entry name" value="KR_dom"/>
</dbReference>
<dbReference type="SUPFAM" id="SSF52151">
    <property type="entry name" value="FabD/lysophospholipase-like"/>
    <property type="match status" value="1"/>
</dbReference>
<dbReference type="PROSITE" id="PS52004">
    <property type="entry name" value="KS3_2"/>
    <property type="match status" value="1"/>
</dbReference>
<dbReference type="InterPro" id="IPR020841">
    <property type="entry name" value="PKS_Beta-ketoAc_synthase_dom"/>
</dbReference>
<evidence type="ECO:0000256" key="7">
    <source>
        <dbReference type="ARBA" id="ARBA00023002"/>
    </source>
</evidence>
<dbReference type="Pfam" id="PF16197">
    <property type="entry name" value="KAsynt_C_assoc"/>
    <property type="match status" value="1"/>
</dbReference>
<feature type="region of interest" description="C-terminal hotdog fold" evidence="9">
    <location>
        <begin position="1105"/>
        <end position="1259"/>
    </location>
</feature>
<reference evidence="14" key="2">
    <citation type="submission" date="2023-06" db="EMBL/GenBank/DDBJ databases">
        <authorList>
            <consortium name="Lawrence Berkeley National Laboratory"/>
            <person name="Mondo S.J."/>
            <person name="Hensen N."/>
            <person name="Bonometti L."/>
            <person name="Westerberg I."/>
            <person name="Brannstrom I.O."/>
            <person name="Guillou S."/>
            <person name="Cros-Aarteil S."/>
            <person name="Calhoun S."/>
            <person name="Haridas S."/>
            <person name="Kuo A."/>
            <person name="Pangilinan J."/>
            <person name="Riley R."/>
            <person name="Labutti K."/>
            <person name="Andreopoulos B."/>
            <person name="Lipzen A."/>
            <person name="Chen C."/>
            <person name="Yanf M."/>
            <person name="Daum C."/>
            <person name="Ng V."/>
            <person name="Clum A."/>
            <person name="Steindorff A."/>
            <person name="Ohm R."/>
            <person name="Martin F."/>
            <person name="Silar P."/>
            <person name="Natvig D."/>
            <person name="Lalanne C."/>
            <person name="Gautier V."/>
            <person name="Ament-Velasquez S.L."/>
            <person name="Kruys A."/>
            <person name="Hutchinson M.I."/>
            <person name="Powell A.J."/>
            <person name="Barry K."/>
            <person name="Miller A.N."/>
            <person name="Grigoriev I.V."/>
            <person name="Debuchy R."/>
            <person name="Gladieux P."/>
            <person name="Thoren M.H."/>
            <person name="Johannesson H."/>
        </authorList>
    </citation>
    <scope>NUCLEOTIDE SEQUENCE</scope>
    <source>
        <strain evidence="14">CBS 333.67</strain>
    </source>
</reference>
<keyword evidence="5" id="KW-0808">Transferase</keyword>
<dbReference type="Gene3D" id="3.40.50.150">
    <property type="entry name" value="Vaccinia Virus protein VP39"/>
    <property type="match status" value="1"/>
</dbReference>
<dbReference type="Gene3D" id="1.10.1200.10">
    <property type="entry name" value="ACP-like"/>
    <property type="match status" value="2"/>
</dbReference>
<keyword evidence="6" id="KW-0677">Repeat</keyword>
<dbReference type="InterPro" id="IPR036736">
    <property type="entry name" value="ACP-like_sf"/>
</dbReference>
<evidence type="ECO:0000256" key="4">
    <source>
        <dbReference type="ARBA" id="ARBA00022603"/>
    </source>
</evidence>
<feature type="domain" description="Ketosynthase family 3 (KS3)" evidence="12">
    <location>
        <begin position="7"/>
        <end position="453"/>
    </location>
</feature>
<dbReference type="Pfam" id="PF23297">
    <property type="entry name" value="ACP_SdgA_C"/>
    <property type="match status" value="1"/>
</dbReference>
<dbReference type="InterPro" id="IPR025110">
    <property type="entry name" value="AMP-bd_C"/>
</dbReference>
<dbReference type="GO" id="GO:0005886">
    <property type="term" value="C:plasma membrane"/>
    <property type="evidence" value="ECO:0007669"/>
    <property type="project" value="TreeGrafter"/>
</dbReference>
<name>A0AAJ0H1L0_9PEZI</name>
<dbReference type="InterPro" id="IPR036291">
    <property type="entry name" value="NAD(P)-bd_dom_sf"/>
</dbReference>
<evidence type="ECO:0000256" key="10">
    <source>
        <dbReference type="SAM" id="MobiDB-lite"/>
    </source>
</evidence>
<dbReference type="SUPFAM" id="SSF52777">
    <property type="entry name" value="CoA-dependent acyltransferases"/>
    <property type="match status" value="2"/>
</dbReference>
<dbReference type="Pfam" id="PF08242">
    <property type="entry name" value="Methyltransf_12"/>
    <property type="match status" value="1"/>
</dbReference>
<dbReference type="SMART" id="SM00825">
    <property type="entry name" value="PKS_KS"/>
    <property type="match status" value="1"/>
</dbReference>
<evidence type="ECO:0000313" key="15">
    <source>
        <dbReference type="Proteomes" id="UP001273166"/>
    </source>
</evidence>
<dbReference type="Pfam" id="PF00698">
    <property type="entry name" value="Acyl_transf_1"/>
    <property type="match status" value="1"/>
</dbReference>
<dbReference type="Gene3D" id="3.30.300.30">
    <property type="match status" value="1"/>
</dbReference>
<dbReference type="SUPFAM" id="SSF51735">
    <property type="entry name" value="NAD(P)-binding Rossmann-fold domains"/>
    <property type="match status" value="3"/>
</dbReference>
<dbReference type="SUPFAM" id="SSF56801">
    <property type="entry name" value="Acetyl-CoA synthetase-like"/>
    <property type="match status" value="1"/>
</dbReference>
<dbReference type="Gene3D" id="3.30.70.3290">
    <property type="match status" value="1"/>
</dbReference>
<evidence type="ECO:0000256" key="2">
    <source>
        <dbReference type="ARBA" id="ARBA00022553"/>
    </source>
</evidence>
<dbReference type="InterPro" id="IPR020806">
    <property type="entry name" value="PKS_PP-bd"/>
</dbReference>
<evidence type="ECO:0000256" key="9">
    <source>
        <dbReference type="PROSITE-ProRule" id="PRU01363"/>
    </source>
</evidence>
<dbReference type="InterPro" id="IPR014031">
    <property type="entry name" value="Ketoacyl_synth_C"/>
</dbReference>
<dbReference type="EMBL" id="JAUDZG010000001">
    <property type="protein sequence ID" value="KAK3309854.1"/>
    <property type="molecule type" value="Genomic_DNA"/>
</dbReference>
<keyword evidence="8" id="KW-0511">Multifunctional enzyme</keyword>
<dbReference type="Pfam" id="PF00668">
    <property type="entry name" value="Condensation"/>
    <property type="match status" value="1"/>
</dbReference>
<dbReference type="InterPro" id="IPR029063">
    <property type="entry name" value="SAM-dependent_MTases_sf"/>
</dbReference>
<dbReference type="SUPFAM" id="SSF55048">
    <property type="entry name" value="Probable ACP-binding domain of malonyl-CoA ACP transacylase"/>
    <property type="match status" value="1"/>
</dbReference>
<dbReference type="InterPro" id="IPR020807">
    <property type="entry name" value="PKS_DH"/>
</dbReference>
<dbReference type="Gene3D" id="3.10.129.110">
    <property type="entry name" value="Polyketide synthase dehydratase"/>
    <property type="match status" value="1"/>
</dbReference>
<dbReference type="CDD" id="cd19532">
    <property type="entry name" value="C_PKS-NRPS"/>
    <property type="match status" value="1"/>
</dbReference>
<dbReference type="Pfam" id="PF08659">
    <property type="entry name" value="KR"/>
    <property type="match status" value="1"/>
</dbReference>
<dbReference type="InterPro" id="IPR016036">
    <property type="entry name" value="Malonyl_transacylase_ACP-bd"/>
</dbReference>
<dbReference type="InterPro" id="IPR014043">
    <property type="entry name" value="Acyl_transferase_dom"/>
</dbReference>
<dbReference type="GO" id="GO:0009403">
    <property type="term" value="P:toxin biosynthetic process"/>
    <property type="evidence" value="ECO:0007669"/>
    <property type="project" value="UniProtKB-ARBA"/>
</dbReference>
<dbReference type="CDD" id="cd00833">
    <property type="entry name" value="PKS"/>
    <property type="match status" value="1"/>
</dbReference>
<dbReference type="RefSeq" id="XP_062725634.1">
    <property type="nucleotide sequence ID" value="XM_062866523.1"/>
</dbReference>
<dbReference type="SMART" id="SM00827">
    <property type="entry name" value="PKS_AT"/>
    <property type="match status" value="1"/>
</dbReference>
<feature type="domain" description="PKS/mFAS DH" evidence="13">
    <location>
        <begin position="933"/>
        <end position="1259"/>
    </location>
</feature>
<dbReference type="GO" id="GO:0004312">
    <property type="term" value="F:fatty acid synthase activity"/>
    <property type="evidence" value="ECO:0007669"/>
    <property type="project" value="TreeGrafter"/>
</dbReference>
<dbReference type="CDD" id="cd05930">
    <property type="entry name" value="A_NRPS"/>
    <property type="match status" value="1"/>
</dbReference>
<keyword evidence="4" id="KW-0489">Methyltransferase</keyword>
<dbReference type="GO" id="GO:0005737">
    <property type="term" value="C:cytoplasm"/>
    <property type="evidence" value="ECO:0007669"/>
    <property type="project" value="TreeGrafter"/>
</dbReference>
<dbReference type="SUPFAM" id="SSF47336">
    <property type="entry name" value="ACP-like"/>
    <property type="match status" value="2"/>
</dbReference>
<dbReference type="InterPro" id="IPR013968">
    <property type="entry name" value="PKS_KR"/>
</dbReference>
<dbReference type="Gene3D" id="3.40.366.10">
    <property type="entry name" value="Malonyl-Coenzyme A Acyl Carrier Protein, domain 2"/>
    <property type="match status" value="1"/>
</dbReference>
<dbReference type="InterPro" id="IPR042104">
    <property type="entry name" value="PKS_dehydratase_sf"/>
</dbReference>
<evidence type="ECO:0000259" key="13">
    <source>
        <dbReference type="PROSITE" id="PS52019"/>
    </source>
</evidence>
<dbReference type="SUPFAM" id="SSF53901">
    <property type="entry name" value="Thiolase-like"/>
    <property type="match status" value="1"/>
</dbReference>
<evidence type="ECO:0000259" key="12">
    <source>
        <dbReference type="PROSITE" id="PS52004"/>
    </source>
</evidence>
<dbReference type="Gene3D" id="3.30.559.30">
    <property type="entry name" value="Nonribosomal peptide synthetase, condensation domain"/>
    <property type="match status" value="1"/>
</dbReference>
<dbReference type="InterPro" id="IPR045851">
    <property type="entry name" value="AMP-bd_C_sf"/>
</dbReference>
<dbReference type="Pfam" id="PF00501">
    <property type="entry name" value="AMP-binding"/>
    <property type="match status" value="2"/>
</dbReference>
<dbReference type="GO" id="GO:0004315">
    <property type="term" value="F:3-oxoacyl-[acyl-carrier-protein] synthase activity"/>
    <property type="evidence" value="ECO:0007669"/>
    <property type="project" value="InterPro"/>
</dbReference>
<evidence type="ECO:0000256" key="6">
    <source>
        <dbReference type="ARBA" id="ARBA00022737"/>
    </source>
</evidence>
<dbReference type="GO" id="GO:0031177">
    <property type="term" value="F:phosphopantetheine binding"/>
    <property type="evidence" value="ECO:0007669"/>
    <property type="project" value="InterPro"/>
</dbReference>
<dbReference type="GO" id="GO:0016491">
    <property type="term" value="F:oxidoreductase activity"/>
    <property type="evidence" value="ECO:0007669"/>
    <property type="project" value="UniProtKB-KW"/>
</dbReference>
<dbReference type="GO" id="GO:0008168">
    <property type="term" value="F:methyltransferase activity"/>
    <property type="evidence" value="ECO:0007669"/>
    <property type="project" value="UniProtKB-KW"/>
</dbReference>
<keyword evidence="3" id="KW-0436">Ligase</keyword>
<dbReference type="GO" id="GO:0032259">
    <property type="term" value="P:methylation"/>
    <property type="evidence" value="ECO:0007669"/>
    <property type="project" value="UniProtKB-KW"/>
</dbReference>
<sequence length="4120" mass="445030">MSGALGVEPIAIVGSACRFPGGASSPSKLWGLLNEPRDVVKDFKSFPIRPNLDSFYSANGEQAGRTEVQSKAYILEEDPTVFDAAFFNISPLEAAGMDPQQRILLETVYESLEAAGWPLDRIQGTAVAVFAGCMTNDYYDIQVRDPETMPRYNATGTTRSILANRISYAFDLKGPSLTVDTACSSSLVCLHLAVQSLRNRECESAIVVGSNLILDPTMFQAESSLHMLSEDSRSRMWDAGANGYARGEGFASLVLKPLSRAVTDDDHIECVIRHTVVNSDGRTTGITMPSPGAQAAMIRRAYLDSGLDPVADRPQFFECHGTGTLAGDPVEAQAVHDAFFPPGHRENSSSSSSLLDADAQAKLFVGSIKTVIGHLEGCAGIAGILKASLAIQHRKIPPNMLFNELNPAIAPFYGHLEIPTRAVPWPPVKKGPLRASVNSFGFGGTNAHAILESFEPGTNTAALPQNTFQQDEISGPFGPFVLSAQTAGSLSGAVVRLMEYLQANPDVSLSDVSAMLQLRRSVFPLKTFFSGTSREDLIRTIQQHLAEVDSGRKPIGVNARLVSQPPEVPGTLAIFTGQGAQWPAMGAGLLRSSSVFRSAIEACEQALATCPDPPSWSLKDELMAEGSRSRVSEAALSQPLCTAVQIGLVDLLRACRVRLDAVVGHSSGEIAAVYAAGIISATDAIRIAYYRGLYAKLARGTHGQKGAMLAVAIPYDNAVDFCQESANAGRLAAAASNSPSSATLSGDREAIDRAREHFEKHKIFARPLRVDTAYHSHHMGPCAAPYLEALKNCNITVKPPRPDCVWISSVYGDIGLPDGGSLDSLELLSAEYWVQNMVQPVLFSQALQTSLWAGGPFDLVVEVGCHPALKGPSSQTIHTSLGTTVPYTGVMARGENDRKSFAEALGAVWQILGPSAVDFDGYIKAFQLPGFSPPRVVKDLPTYAWDHEKSYWRESRISRRYRRAANRPHPLLGRRMPDDSDTEMRWRNAIFPAAGYVSMALEAAMAFAAGKSIRLIEVLNLKMSRALVVEDGSAGVEVLFSMSRCPTPSPGEPDVVLAEVTCQICTDETSGELVQNCCGKVAIYLGPPSSGSAQLAARSLARPKLRPVDLEAYYDSVERLGLTYHGHFRGLVAAERTLGHSRAWAAWPHGVDVDFGNVPHPGCLDTGFQSLFVAYGSPTSDQLWAPYLPVEIKRFSFDPHVDYRCGEEGARMELEAFVTHGSAKVLQGDVHFFTEEGGGRCGIQVEGIVLHSFTEPKPSNDRLLFTQTLWKSDMLGGCLDAELARAAASAPHDPELMEAIERVALYYFCRLSAAIQPDEVDSMKWHHQQLLKVVRMRIAEIRDGADAVAKREWLEDTREDIEALVCKFPGQIDLRLGSAIGDNLIDIVRGKTEALQVMMEDDMLGCLYSDGCGFGFLNNFLSLAASRITHKHPRIDILEIGAGTGAATRRVLDVIGQCYASYTYTDISAGFFGKAASKFSDHGGKMSFRVLDVEKPPGEQGYAEHSYGLVLASNVLHATRSLRETLRHTRSLLKPGGYLLLAEVTGELLRFLLLMGSLPGWWLGVDEGRTTGPGSSLLAWDQVLRETGFAGVDISAIDNRDPKIHSFSVIVSQALDDDFALIRDPFSWIPVAGPTTTTTTGSLLIIGGKTLATAKLIQQTQKLLPFSRSSTVVVDSVDRIQGRHVAAAAAAGTCAVLCLAELDEPIFAAGGVMMTDERMHALQTLFGSAGSILWVTEGRRLGGEPLANMTVGLARALLEELPHLTLQLLDVDDGKETLKAHGLAEVFLRLLVSTELENKTGRKGNGNGMMLWTIEPELYYDGQAIHIPRIVLDRPANDRANASRRRIARQVDLNDETVEIRPGQGGLRLVENGNCGSAPEQQEQQHGGGYETIRVRYSMELHADDVARNEVLCLGVLAVRGDEDDQKMVMAFADAHASLIRPAADEVYVLPDHERGCAELLAAAARQLIAAAILATLDRHPAALAVVVHGADEGLADAVARRIKEHDDRRGRGDLHFSSSCAPDALPEDWLSLHPSKTAHSIRLTLPRVSGLFIDLSGDTKVASRLPPTWAVHRYDRFASSPAKQLDDAFTHAVMAENTTPREKLNILPVEEIAASPGTTTFVAACPAVVDWTTAYQLPVDMEPLDAGRLVHPDKTYLMVGMTSELGLSLCRYLVVHGARHLVLTSRNPSIGQDWLDEMARYGATIRVYAVDASDMPSLRSAVDEISQAMPPIAGVCNAALVLSDRLFLDMSAEEMQVPFRAKVQGTKNLDALFSNTTGSRPPLDFFVCFSSLGSITGNAGQSNYHAANMFMAGLAAQRRARGLAASVIHIGLVVDVGYVARAGRQIEDHLRSRFYLPLSEPDIHNVFAEAILASSPVSGRAEIICGMEPSSNAPGAKRTAPWINNPRFSHMIMERSTAASQENATAQQQQQSVHIRQLMEEARDDPEATVRLLTTTFLAKVENMLQLARGTAKAEAPLVDLGCDSLLAVEIRAWFLTEVNVEVPILKILSGDTIAELCTAVANQFVAALAGKPEAATSDVRGAVPVPQTFEEPERPVPAGSTDQGTYGGASGVSEPDTSTSTSRTTRGSTSADTEVTASQALLQTPVLEEAPAERDLVRCEPMSYAQARLWFLRTFLPDPTTFNIVVSFRVEGRLRPHRLRDAFQQVLSRHESLRTCFFTHPISGRPTQGVLPEARGAMDVVSSGGDAAVVEEVFSRYKTHHWQLERGDAMHATLVSHSPDSHTFVLGHHHILMDGTALYLFLRDLDHAYRMATATLPPVSVQPCDFARAEREQTTPSKLRAELEYWKAEHARLPDLLPLLPFARVKSRKTCDTWDGNTCGHEMSAALTARIKTACQGLGITPFHFHLATIQLVLCRLLDIDDICIGIADANRADDGLANTVGFFLNLLPLRLRLTPDNNGLCDARFADVARSASAKALAACNHARAPFDLILDAVGAPRSSSHSPLFQVAVNYRPVTLTEAPLGDCRMVVTSHHDARNPYDLAFNLVQTRSGTTCLVELTTRDYLYSAESCQLLLRIYIDALERLSTEPYCSVSELQAGQHVISDHHPPSISRGPTVDFGWPTTLVERFDEMAAADRHAHHVAVVDAAERVTYAELAQRSHRIAASLLDILDHARQGAAMAVLLEPTVSTVAAMLAILRIGCIYLPLDLSIPQARHAAMLEDANAAVLVCDDATVVLAHQLLLQTTIDSESDSGVRPVVDGKKKLKILNLTTDLSLPSPHHHLPIHNASSSASTANAPSFLLYTSGSTGRPKGILLAERGVLNYLAAKSARLHLNDESDVVVALQQSSLGFDMSLAQMFNALANGGRVVMAPRAARGDPVALTRLMRDEGVNFTIATPSEAALWLRCYGPTELSCATSFETVSLDHPECQPVLDDFSSIGKPIANTTIVIANELGEPVPTGFPGEICVGGVGVALGYSPSAALHDDRFVPNRFATAEERAAGLTTMYRTGDKGRLLRDGSLVFMGRLDGDSTVKLRGLRIDLDDVASNLIRASGGSVVDACVVVKGEEEETERLVAYVVLAENASETVAELARAMKNMQLPRYMIPSRLVSLDRLPTSANGKVDRRALASLPLALVEDPEFETKPRREQGLTLLEGQLKLIWEDVLGQSADREPLARDSDFFMVGGNSHLIVKLRAAIEETQGVSVPLRDLYSASTLASMAATLAAELGAHKPVEICWETELDTLHARFLASEGASSAAAAVPRSPRQPNEEGIQVVLTGATSFLGMAILRALLQHDSVSKIHCLAVNPDDPSLLPTTTTNTTAASSPDKGKLVVYHGSLARPDLGLAPAEWSALEANTDLILHAGAHGHCLNSYHSLVAPNVHATLRLAQLARAAAAARGGSNGVPLHFISSNRVALLGGGTAALGPVAVPHHIHPPQDEGGFTSSKWVCERMLERAVATTPANDDHRDRGSSVWKVVIHRPCALVGEDAPAHDALNALLRFARRMRAVPDTSTANMAGWLDLKSVDEVAADVVSDAMRDALSYATTSSTSSGGGGGGGNKDDDDGDTQREKEGGGGPGGAVVRFRHHTSGVRVPVARFRERMEELYGGRFEELEMGEWLERARGLGLEELIVSYLQSLMDKGETVVFPYMGEADSS</sequence>
<dbReference type="Pfam" id="PF07993">
    <property type="entry name" value="NAD_binding_4"/>
    <property type="match status" value="1"/>
</dbReference>
<dbReference type="SMART" id="SM00822">
    <property type="entry name" value="PKS_KR"/>
    <property type="match status" value="1"/>
</dbReference>
<feature type="region of interest" description="Disordered" evidence="10">
    <location>
        <begin position="2548"/>
        <end position="2597"/>
    </location>
</feature>
<dbReference type="PROSITE" id="PS50075">
    <property type="entry name" value="CARRIER"/>
    <property type="match status" value="2"/>
</dbReference>
<dbReference type="InterPro" id="IPR001242">
    <property type="entry name" value="Condensation_dom"/>
</dbReference>
<evidence type="ECO:0000256" key="3">
    <source>
        <dbReference type="ARBA" id="ARBA00022598"/>
    </source>
</evidence>
<dbReference type="InterPro" id="IPR018201">
    <property type="entry name" value="Ketoacyl_synth_AS"/>
</dbReference>
<dbReference type="InterPro" id="IPR000873">
    <property type="entry name" value="AMP-dep_synth/lig_dom"/>
</dbReference>
<protein>
    <submittedName>
        <fullName evidence="14">Polyketide synthase module</fullName>
    </submittedName>
</protein>
<dbReference type="InterPro" id="IPR014030">
    <property type="entry name" value="Ketoacyl_synth_N"/>
</dbReference>
<dbReference type="GO" id="GO:0006633">
    <property type="term" value="P:fatty acid biosynthetic process"/>
    <property type="evidence" value="ECO:0007669"/>
    <property type="project" value="InterPro"/>
</dbReference>
<dbReference type="Gene3D" id="3.30.559.10">
    <property type="entry name" value="Chloramphenicol acetyltransferase-like domain"/>
    <property type="match status" value="1"/>
</dbReference>
<accession>A0AAJ0H1L0</accession>
<keyword evidence="1" id="KW-0596">Phosphopantetheine</keyword>
<dbReference type="CDD" id="cd02440">
    <property type="entry name" value="AdoMet_MTases"/>
    <property type="match status" value="1"/>
</dbReference>
<dbReference type="InterPro" id="IPR013217">
    <property type="entry name" value="Methyltransf_12"/>
</dbReference>
<dbReference type="InterPro" id="IPR050091">
    <property type="entry name" value="PKS_NRPS_Biosynth_Enz"/>
</dbReference>
<feature type="domain" description="Carrier" evidence="11">
    <location>
        <begin position="2449"/>
        <end position="2526"/>
    </location>
</feature>
<comment type="caution">
    <text evidence="14">The sequence shown here is derived from an EMBL/GenBank/DDBJ whole genome shotgun (WGS) entry which is preliminary data.</text>
</comment>
<proteinExistence type="predicted"/>
<evidence type="ECO:0000313" key="14">
    <source>
        <dbReference type="EMBL" id="KAK3309854.1"/>
    </source>
</evidence>
<dbReference type="InterPro" id="IPR001227">
    <property type="entry name" value="Ac_transferase_dom_sf"/>
</dbReference>
<dbReference type="Gene3D" id="3.40.47.10">
    <property type="match status" value="1"/>
</dbReference>
<dbReference type="PANTHER" id="PTHR43775">
    <property type="entry name" value="FATTY ACID SYNTHASE"/>
    <property type="match status" value="1"/>
</dbReference>
<feature type="active site" description="Proton acceptor; for dehydratase activity" evidence="9">
    <location>
        <position position="969"/>
    </location>
</feature>
<evidence type="ECO:0000259" key="11">
    <source>
        <dbReference type="PROSITE" id="PS50075"/>
    </source>
</evidence>
<dbReference type="InterPro" id="IPR049551">
    <property type="entry name" value="PKS_DH_C"/>
</dbReference>
<feature type="region of interest" description="Disordered" evidence="10">
    <location>
        <begin position="4008"/>
        <end position="4047"/>
    </location>
</feature>
<keyword evidence="7" id="KW-0560">Oxidoreductase</keyword>
<feature type="active site" description="Proton donor; for dehydratase activity" evidence="9">
    <location>
        <position position="1165"/>
    </location>
</feature>
<evidence type="ECO:0000256" key="8">
    <source>
        <dbReference type="ARBA" id="ARBA00023268"/>
    </source>
</evidence>
<dbReference type="InterPro" id="IPR016039">
    <property type="entry name" value="Thiolase-like"/>
</dbReference>
<dbReference type="InterPro" id="IPR032821">
    <property type="entry name" value="PKS_assoc"/>
</dbReference>
<dbReference type="Pfam" id="PF13193">
    <property type="entry name" value="AMP-binding_C"/>
    <property type="match status" value="1"/>
</dbReference>